<comment type="caution">
    <text evidence="2">The sequence shown here is derived from an EMBL/GenBank/DDBJ whole genome shotgun (WGS) entry which is preliminary data.</text>
</comment>
<dbReference type="AlphaFoldDB" id="A0A2M7G9H8"/>
<accession>A0A2M7G9H8</accession>
<protein>
    <recommendedName>
        <fullName evidence="4">Bacterial mobilisation domain-containing protein</fullName>
    </recommendedName>
</protein>
<proteinExistence type="predicted"/>
<reference evidence="2 3" key="1">
    <citation type="submission" date="2017-09" db="EMBL/GenBank/DDBJ databases">
        <title>Depth-based differentiation of microbial function through sediment-hosted aquifers and enrichment of novel symbionts in the deep terrestrial subsurface.</title>
        <authorList>
            <person name="Probst A.J."/>
            <person name="Ladd B."/>
            <person name="Jarett J.K."/>
            <person name="Geller-Mcgrath D.E."/>
            <person name="Sieber C.M."/>
            <person name="Emerson J.B."/>
            <person name="Anantharaman K."/>
            <person name="Thomas B.C."/>
            <person name="Malmstrom R."/>
            <person name="Stieglmeier M."/>
            <person name="Klingl A."/>
            <person name="Woyke T."/>
            <person name="Ryan C.M."/>
            <person name="Banfield J.F."/>
        </authorList>
    </citation>
    <scope>NUCLEOTIDE SEQUENCE [LARGE SCALE GENOMIC DNA]</scope>
    <source>
        <strain evidence="2">CG17_big_fil_post_rev_8_21_14_2_50_48_46</strain>
    </source>
</reference>
<keyword evidence="1" id="KW-0175">Coiled coil</keyword>
<organism evidence="2 3">
    <name type="scientific">bacterium (Candidatus Blackallbacteria) CG17_big_fil_post_rev_8_21_14_2_50_48_46</name>
    <dbReference type="NCBI Taxonomy" id="2014261"/>
    <lineage>
        <taxon>Bacteria</taxon>
        <taxon>Candidatus Blackallbacteria</taxon>
    </lineage>
</organism>
<dbReference type="EMBL" id="PFFQ01000011">
    <property type="protein sequence ID" value="PIW18771.1"/>
    <property type="molecule type" value="Genomic_DNA"/>
</dbReference>
<gene>
    <name evidence="2" type="ORF">COW36_03475</name>
</gene>
<evidence type="ECO:0000313" key="2">
    <source>
        <dbReference type="EMBL" id="PIW18771.1"/>
    </source>
</evidence>
<sequence length="134" mass="15742">MEDRQIYMQKYREEYKDRKRRVTITMTPEEHQLFSLESEKLGLSIPETIKHMALRYKTAVPLIPAANQKIADELKFLIRNLGNNINQIAHNMHLNRHLYGPEANAHANRVLQGLQDKLHNLEEEMSSVFLLHGR</sequence>
<name>A0A2M7G9H8_9BACT</name>
<evidence type="ECO:0008006" key="4">
    <source>
        <dbReference type="Google" id="ProtNLM"/>
    </source>
</evidence>
<dbReference type="Proteomes" id="UP000231019">
    <property type="component" value="Unassembled WGS sequence"/>
</dbReference>
<evidence type="ECO:0000313" key="3">
    <source>
        <dbReference type="Proteomes" id="UP000231019"/>
    </source>
</evidence>
<feature type="coiled-coil region" evidence="1">
    <location>
        <begin position="104"/>
        <end position="131"/>
    </location>
</feature>
<dbReference type="InterPro" id="IPR053842">
    <property type="entry name" value="NikA-like"/>
</dbReference>
<dbReference type="Pfam" id="PF21983">
    <property type="entry name" value="NikA-like"/>
    <property type="match status" value="1"/>
</dbReference>
<evidence type="ECO:0000256" key="1">
    <source>
        <dbReference type="SAM" id="Coils"/>
    </source>
</evidence>